<evidence type="ECO:0000313" key="1">
    <source>
        <dbReference type="EMBL" id="EER09146.1"/>
    </source>
</evidence>
<accession>C5L2D4</accession>
<reference evidence="1 2" key="1">
    <citation type="submission" date="2008-07" db="EMBL/GenBank/DDBJ databases">
        <authorList>
            <person name="El-Sayed N."/>
            <person name="Caler E."/>
            <person name="Inman J."/>
            <person name="Amedeo P."/>
            <person name="Hass B."/>
            <person name="Wortman J."/>
        </authorList>
    </citation>
    <scope>NUCLEOTIDE SEQUENCE [LARGE SCALE GENOMIC DNA]</scope>
    <source>
        <strain evidence="2">ATCC 50983 / TXsc</strain>
    </source>
</reference>
<dbReference type="OMA" id="RYHREEN"/>
<evidence type="ECO:0000313" key="2">
    <source>
        <dbReference type="Proteomes" id="UP000007800"/>
    </source>
</evidence>
<keyword evidence="2" id="KW-1185">Reference proteome</keyword>
<dbReference type="Proteomes" id="UP000007800">
    <property type="component" value="Unassembled WGS sequence"/>
</dbReference>
<dbReference type="GeneID" id="9065317"/>
<dbReference type="AlphaFoldDB" id="C5L2D4"/>
<protein>
    <submittedName>
        <fullName evidence="1">Uncharacterized protein</fullName>
    </submittedName>
</protein>
<name>C5L2D4_PERM5</name>
<dbReference type="EMBL" id="GG678581">
    <property type="protein sequence ID" value="EER09146.1"/>
    <property type="molecule type" value="Genomic_DNA"/>
</dbReference>
<sequence>MVKSLACRDHDECPVRLRVLFEPGVGESDPPEIVVFRNDKIHADIVRGSNTGNFKTIKLSADVRAKVKLAIRANRTTSPADLYAKFVANSPVDCPIGEDAAAREHRKRLKRHVAHIKQAEIRQIKEEGFETVEGFSKTWQKFEAGDGTCRQLLPGSMIVSDHYCVSVCPTAGIESLYHYARTAASCEAAIVIYADGQPSLIRGNDSTTYTIGVCKSFSASLCPILFCLLDSENKVALKSAFDCFNRLLHRVADDVNVKVGGAVVDADIAAVQALHDIYGAIHVHRCRWHREQSIAKADKLTAVDRAQAKSIGAMLERSGGSLVYRGVLKTALADTRAFFPRLRKYLEVSSEERFGIPYRVPVWHDEAMRPFLLTMALDNNVNESFNAVVKRKLGRRLASGHEVYSHFLEVCTILDALLSKGTFGKSDNIRLPLLDYSTARAATRLPTAVVRVSHQLYLVSSATRSQQQLSMSDVDAFYRRNHVLLRDWDKSVMSIYAVKWILGQ</sequence>
<dbReference type="RefSeq" id="XP_002777330.1">
    <property type="nucleotide sequence ID" value="XM_002777284.1"/>
</dbReference>
<dbReference type="InParanoid" id="C5L2D4"/>
<proteinExistence type="predicted"/>
<gene>
    <name evidence="1" type="ORF">Pmar_PMAR024170</name>
</gene>
<organism evidence="2">
    <name type="scientific">Perkinsus marinus (strain ATCC 50983 / TXsc)</name>
    <dbReference type="NCBI Taxonomy" id="423536"/>
    <lineage>
        <taxon>Eukaryota</taxon>
        <taxon>Sar</taxon>
        <taxon>Alveolata</taxon>
        <taxon>Perkinsozoa</taxon>
        <taxon>Perkinsea</taxon>
        <taxon>Perkinsida</taxon>
        <taxon>Perkinsidae</taxon>
        <taxon>Perkinsus</taxon>
    </lineage>
</organism>
<dbReference type="OrthoDB" id="10431959at2759"/>